<feature type="transmembrane region" description="Helical" evidence="1">
    <location>
        <begin position="31"/>
        <end position="53"/>
    </location>
</feature>
<evidence type="ECO:0000313" key="3">
    <source>
        <dbReference type="Proteomes" id="UP000031524"/>
    </source>
</evidence>
<dbReference type="KEGG" id="chm:B842_09995"/>
<keyword evidence="3" id="KW-1185">Reference proteome</keyword>
<dbReference type="EMBL" id="CP005286">
    <property type="protein sequence ID" value="AJE33848.1"/>
    <property type="molecule type" value="Genomic_DNA"/>
</dbReference>
<dbReference type="AlphaFoldDB" id="A0A0B5DCI2"/>
<dbReference type="RefSeq" id="WP_040086495.1">
    <property type="nucleotide sequence ID" value="NZ_BCSU01000005.1"/>
</dbReference>
<dbReference type="Proteomes" id="UP000031524">
    <property type="component" value="Chromosome"/>
</dbReference>
<gene>
    <name evidence="2" type="ORF">B842_09995</name>
</gene>
<name>A0A0B5DCI2_9CORY</name>
<evidence type="ECO:0000313" key="2">
    <source>
        <dbReference type="EMBL" id="AJE33848.1"/>
    </source>
</evidence>
<feature type="transmembrane region" description="Helical" evidence="1">
    <location>
        <begin position="7"/>
        <end position="25"/>
    </location>
</feature>
<organism evidence="2 3">
    <name type="scientific">Corynebacterium humireducens NBRC 106098 = DSM 45392</name>
    <dbReference type="NCBI Taxonomy" id="1223515"/>
    <lineage>
        <taxon>Bacteria</taxon>
        <taxon>Bacillati</taxon>
        <taxon>Actinomycetota</taxon>
        <taxon>Actinomycetes</taxon>
        <taxon>Mycobacteriales</taxon>
        <taxon>Corynebacteriaceae</taxon>
        <taxon>Corynebacterium</taxon>
    </lineage>
</organism>
<protein>
    <submittedName>
        <fullName evidence="2">Uncharacterized protein</fullName>
    </submittedName>
</protein>
<keyword evidence="1" id="KW-0812">Transmembrane</keyword>
<proteinExistence type="predicted"/>
<sequence>MRSSLFPARATVPFSFGIGAVFTLIHMEMFLAALVVFIVAAGIALVALPRDAWSPGLDMKTTADTDFTRRDHLRLLVPGALVFIPGTWVGGAGWPLYFLGVSGLMMLSFRAANRRTAAMGRRRAQKVLESTSLADATLPRLTTADEHRDVIRALADMGAVDGIRARTWLLAKELGRDVGKLRAEVGDLERDGLVSVSTVDAGADISRHLVELTPVGVRVLTELSRR</sequence>
<accession>A0A0B5DCI2</accession>
<keyword evidence="1" id="KW-1133">Transmembrane helix</keyword>
<keyword evidence="1" id="KW-0472">Membrane</keyword>
<feature type="transmembrane region" description="Helical" evidence="1">
    <location>
        <begin position="73"/>
        <end position="90"/>
    </location>
</feature>
<dbReference type="HOGENOM" id="CLU_1145683_0_0_11"/>
<evidence type="ECO:0000256" key="1">
    <source>
        <dbReference type="SAM" id="Phobius"/>
    </source>
</evidence>
<dbReference type="OrthoDB" id="4411422at2"/>
<reference evidence="2 3" key="1">
    <citation type="submission" date="2013-04" db="EMBL/GenBank/DDBJ databases">
        <title>Complete genome sequence of Corynebacterium humireducens DSM 45392(T), isolated from a wastewater-fed microbial fuel cell.</title>
        <authorList>
            <person name="Ruckert C."/>
            <person name="Albersmeier A."/>
            <person name="Kalinowski J."/>
        </authorList>
    </citation>
    <scope>NUCLEOTIDE SEQUENCE [LARGE SCALE GENOMIC DNA]</scope>
    <source>
        <strain evidence="3">MFC-5</strain>
    </source>
</reference>